<feature type="domain" description="Cch helix turn helix" evidence="2">
    <location>
        <begin position="440"/>
        <end position="542"/>
    </location>
</feature>
<reference evidence="3" key="1">
    <citation type="submission" date="2022-07" db="EMBL/GenBank/DDBJ databases">
        <title>Enhanced cultured diversity of the mouse gut microbiota enables custom-made synthetic communities.</title>
        <authorList>
            <person name="Afrizal A."/>
        </authorList>
    </citation>
    <scope>NUCLEOTIDE SEQUENCE</scope>
    <source>
        <strain evidence="3">DSM 29186</strain>
    </source>
</reference>
<dbReference type="Proteomes" id="UP001140817">
    <property type="component" value="Unassembled WGS sequence"/>
</dbReference>
<dbReference type="AlphaFoldDB" id="A0A9X2M8Z4"/>
<organism evidence="3 4">
    <name type="scientific">Terrisporobacter muris</name>
    <dbReference type="NCBI Taxonomy" id="2963284"/>
    <lineage>
        <taxon>Bacteria</taxon>
        <taxon>Bacillati</taxon>
        <taxon>Bacillota</taxon>
        <taxon>Clostridia</taxon>
        <taxon>Peptostreptococcales</taxon>
        <taxon>Peptostreptococcaceae</taxon>
        <taxon>Terrisporobacter</taxon>
    </lineage>
</organism>
<dbReference type="EMBL" id="JANKBY010000035">
    <property type="protein sequence ID" value="MCR1822099.1"/>
    <property type="molecule type" value="Genomic_DNA"/>
</dbReference>
<evidence type="ECO:0000259" key="2">
    <source>
        <dbReference type="Pfam" id="PF18662"/>
    </source>
</evidence>
<feature type="domain" description="DUF927" evidence="1">
    <location>
        <begin position="30"/>
        <end position="287"/>
    </location>
</feature>
<evidence type="ECO:0000313" key="3">
    <source>
        <dbReference type="EMBL" id="MCR1822099.1"/>
    </source>
</evidence>
<dbReference type="Pfam" id="PF18662">
    <property type="entry name" value="HTH_56"/>
    <property type="match status" value="1"/>
</dbReference>
<evidence type="ECO:0000259" key="1">
    <source>
        <dbReference type="Pfam" id="PF06048"/>
    </source>
</evidence>
<dbReference type="InterPro" id="IPR009270">
    <property type="entry name" value="DUF927"/>
</dbReference>
<accession>A0A9X2M8Z4</accession>
<name>A0A9X2M8Z4_9FIRM</name>
<dbReference type="Pfam" id="PF06048">
    <property type="entry name" value="DUF927"/>
    <property type="match status" value="1"/>
</dbReference>
<proteinExistence type="predicted"/>
<evidence type="ECO:0000313" key="4">
    <source>
        <dbReference type="Proteomes" id="UP001140817"/>
    </source>
</evidence>
<dbReference type="InterPro" id="IPR040538">
    <property type="entry name" value="Cch_HTH"/>
</dbReference>
<sequence length="573" mass="65356">MNKDNTTLLFDDVYPLEDGNYYDHPDHGSIKFSQPICVLEKTRDLDTDEMSLKLQFDSFGKNKYIIAKRDECLDINYLMSIQKMGLDIHPFNKNLVLKHILNEERLAETINSHSKIGFGEYEGDTIYKLHGCTGIDSIYTGKFDVEPKGSKEEWLQMFEEEVQGNSCLELTISISLSSIVTGFIGEKYSLETLIVHIPGNSSTGKTTALRLAISMFGSPKISNNSLFSTYNTTENAMSNRLGGTKGLTFAFDEISTSNINNFTKLIYTLSSGIDKARLNKNSELREQGTWLGTIFSNGEKSILGSANKNAGLQIRVVELEQDSWTSSADNAEKINEVVSNNYGHIAIEFAEFIINLGRQYVCELYEKDIQILKKVMKKHNVEDEFTSRRANKLAIILSTAKLFQKYLSEELELDINLNINGMIKILIESERESIKSRNLDKSAYEHIRQYVINNKHKFETNFSDNRKKHYTNSSEYSEQPRWEIIGKLTKKKDYIELEMTPNKFEVMLKEGGFEDKKVVLKELKKKGILDCDKDRYTRKRLGFGGISTSMIVVKLARSTKNVKTGEITKPRLK</sequence>
<keyword evidence="4" id="KW-1185">Reference proteome</keyword>
<gene>
    <name evidence="3" type="ORF">NSA58_04795</name>
</gene>
<comment type="caution">
    <text evidence="3">The sequence shown here is derived from an EMBL/GenBank/DDBJ whole genome shotgun (WGS) entry which is preliminary data.</text>
</comment>
<protein>
    <submittedName>
        <fullName evidence="3">DUF927 domain-containing protein</fullName>
    </submittedName>
</protein>
<dbReference type="RefSeq" id="WP_257560199.1">
    <property type="nucleotide sequence ID" value="NZ_JANKBY010000035.1"/>
</dbReference>